<dbReference type="GO" id="GO:0006096">
    <property type="term" value="P:glycolytic process"/>
    <property type="evidence" value="ECO:0007669"/>
    <property type="project" value="UniProtKB-UniPathway"/>
</dbReference>
<dbReference type="InterPro" id="IPR001312">
    <property type="entry name" value="Hexokinase"/>
</dbReference>
<keyword evidence="5 8" id="KW-0418">Kinase</keyword>
<dbReference type="Gene3D" id="3.30.420.40">
    <property type="match status" value="1"/>
</dbReference>
<evidence type="ECO:0000256" key="8">
    <source>
        <dbReference type="RuleBase" id="RU362007"/>
    </source>
</evidence>
<dbReference type="GO" id="GO:0001678">
    <property type="term" value="P:intracellular glucose homeostasis"/>
    <property type="evidence" value="ECO:0007669"/>
    <property type="project" value="InterPro"/>
</dbReference>
<dbReference type="PANTHER" id="PTHR19443:SF30">
    <property type="entry name" value="GLUCOKINASE-1-RELATED"/>
    <property type="match status" value="1"/>
</dbReference>
<comment type="pathway">
    <text evidence="1">Carbohydrate degradation; glycolysis; D-glyceraldehyde 3-phosphate and glycerone phosphate from D-glucose: step 1/4.</text>
</comment>
<accession>A0A0G4KL69</accession>
<evidence type="ECO:0000259" key="9">
    <source>
        <dbReference type="Pfam" id="PF00349"/>
    </source>
</evidence>
<reference evidence="11 12" key="1">
    <citation type="submission" date="2015-05" db="EMBL/GenBank/DDBJ databases">
        <authorList>
            <person name="Wang D.B."/>
            <person name="Wang M."/>
        </authorList>
    </citation>
    <scope>NUCLEOTIDE SEQUENCE [LARGE SCALE GENOMIC DNA]</scope>
    <source>
        <strain evidence="11">VL1</strain>
    </source>
</reference>
<dbReference type="Gene3D" id="1.10.287.1250">
    <property type="match status" value="1"/>
</dbReference>
<dbReference type="Pfam" id="PF00349">
    <property type="entry name" value="Hexokinase_1"/>
    <property type="match status" value="1"/>
</dbReference>
<dbReference type="SUPFAM" id="SSF53067">
    <property type="entry name" value="Actin-like ATPase domain"/>
    <property type="match status" value="2"/>
</dbReference>
<dbReference type="AlphaFoldDB" id="A0A0G4KL69"/>
<dbReference type="Gene3D" id="3.40.367.20">
    <property type="match status" value="1"/>
</dbReference>
<comment type="similarity">
    <text evidence="2 8">Belongs to the hexokinase family.</text>
</comment>
<keyword evidence="3 8" id="KW-0808">Transferase</keyword>
<dbReference type="InterPro" id="IPR022673">
    <property type="entry name" value="Hexokinase_C"/>
</dbReference>
<dbReference type="Pfam" id="PF03727">
    <property type="entry name" value="Hexokinase_2"/>
    <property type="match status" value="1"/>
</dbReference>
<evidence type="ECO:0000256" key="4">
    <source>
        <dbReference type="ARBA" id="ARBA00022741"/>
    </source>
</evidence>
<gene>
    <name evidence="11" type="ORF">BN1708_002174</name>
</gene>
<dbReference type="PRINTS" id="PR00475">
    <property type="entry name" value="HEXOKINASE"/>
</dbReference>
<dbReference type="GO" id="GO:0005524">
    <property type="term" value="F:ATP binding"/>
    <property type="evidence" value="ECO:0007669"/>
    <property type="project" value="UniProtKB-UniRule"/>
</dbReference>
<feature type="domain" description="Hexokinase N-terminal" evidence="9">
    <location>
        <begin position="22"/>
        <end position="233"/>
    </location>
</feature>
<sequence>MSTAKYQDGATQQPLDPTVRAEAIAQHFNVSSEILSRGTEHFVKQLGEGLLQDGTTLLQVPSYVTKLPNGSEKGVCLAIDLGGTNLRVCSVELHGDSTHTLTQFKTAIPADLMTSKTYKSLFDFIARHTEAFMQKHMSTQLDSWRQIIMDGRVTDELRRQHLHSLGFTFSFTFDQHAINKGTLMYWTKAFSIEDAVGRDPCAMLQESLDSLYLPLEVAALVNDTVGTLAARAYASPGHSETLLGAIFGTGTNGAYFERIQNIQKLHAHPEFSNTDPAEFMALNTEWGGFDNELSVLPTTIYDESLDNASVNPDDQHFEKRISGLYLGELLRRVMLIEMQSATPVFKMTVPLTSNLHSPYSIDSSFLSALVRDQSPGLESAQKEIVEVLDAIQVSAKDAAALQIIAASIGRRAARLSAIAIAGIVIQSGRLDSSPEKAKVIQRPVALKSLLGRLLSSFHRVHSAFVRCVRRWLVKIKDVPKATDEEVSDSGYASSVDQDEPLPEEDIIDIGVDGSLYEFFPGFEAHIRTALKEIPAIGLKGEKLIRMGTAADGSGVGAALIAWASRKS</sequence>
<dbReference type="FunFam" id="3.30.420.40:FF:000034">
    <property type="entry name" value="Phosphotransferase"/>
    <property type="match status" value="1"/>
</dbReference>
<keyword evidence="7 8" id="KW-0324">Glycolysis</keyword>
<dbReference type="InterPro" id="IPR043129">
    <property type="entry name" value="ATPase_NBD"/>
</dbReference>
<feature type="domain" description="Hexokinase C-terminal" evidence="10">
    <location>
        <begin position="243"/>
        <end position="561"/>
    </location>
</feature>
<evidence type="ECO:0000313" key="11">
    <source>
        <dbReference type="EMBL" id="CRK09496.1"/>
    </source>
</evidence>
<evidence type="ECO:0000313" key="12">
    <source>
        <dbReference type="Proteomes" id="UP000044602"/>
    </source>
</evidence>
<dbReference type="STRING" id="100787.A0A0G4KL69"/>
<dbReference type="GO" id="GO:0006006">
    <property type="term" value="P:glucose metabolic process"/>
    <property type="evidence" value="ECO:0007669"/>
    <property type="project" value="TreeGrafter"/>
</dbReference>
<dbReference type="GO" id="GO:0005829">
    <property type="term" value="C:cytosol"/>
    <property type="evidence" value="ECO:0007669"/>
    <property type="project" value="TreeGrafter"/>
</dbReference>
<dbReference type="GO" id="GO:0004340">
    <property type="term" value="F:glucokinase activity"/>
    <property type="evidence" value="ECO:0007669"/>
    <property type="project" value="TreeGrafter"/>
</dbReference>
<dbReference type="PROSITE" id="PS51748">
    <property type="entry name" value="HEXOKINASE_2"/>
    <property type="match status" value="1"/>
</dbReference>
<keyword evidence="12" id="KW-1185">Reference proteome</keyword>
<keyword evidence="6 8" id="KW-0067">ATP-binding</keyword>
<proteinExistence type="inferred from homology"/>
<dbReference type="PANTHER" id="PTHR19443">
    <property type="entry name" value="HEXOKINASE"/>
    <property type="match status" value="1"/>
</dbReference>
<dbReference type="EMBL" id="CVQH01002224">
    <property type="protein sequence ID" value="CRK09496.1"/>
    <property type="molecule type" value="Genomic_DNA"/>
</dbReference>
<name>A0A0G4KL69_VERLO</name>
<organism evidence="11 12">
    <name type="scientific">Verticillium longisporum</name>
    <name type="common">Verticillium dahliae var. longisporum</name>
    <dbReference type="NCBI Taxonomy" id="100787"/>
    <lineage>
        <taxon>Eukaryota</taxon>
        <taxon>Fungi</taxon>
        <taxon>Dikarya</taxon>
        <taxon>Ascomycota</taxon>
        <taxon>Pezizomycotina</taxon>
        <taxon>Sordariomycetes</taxon>
        <taxon>Hypocreomycetidae</taxon>
        <taxon>Glomerellales</taxon>
        <taxon>Plectosphaerellaceae</taxon>
        <taxon>Verticillium</taxon>
    </lineage>
</organism>
<dbReference type="GO" id="GO:0008865">
    <property type="term" value="F:fructokinase activity"/>
    <property type="evidence" value="ECO:0007669"/>
    <property type="project" value="TreeGrafter"/>
</dbReference>
<dbReference type="UniPathway" id="UPA00109">
    <property type="reaction ID" value="UER00180"/>
</dbReference>
<evidence type="ECO:0000256" key="5">
    <source>
        <dbReference type="ARBA" id="ARBA00022777"/>
    </source>
</evidence>
<evidence type="ECO:0000259" key="10">
    <source>
        <dbReference type="Pfam" id="PF03727"/>
    </source>
</evidence>
<keyword evidence="4 8" id="KW-0547">Nucleotide-binding</keyword>
<dbReference type="GO" id="GO:0005536">
    <property type="term" value="F:D-glucose binding"/>
    <property type="evidence" value="ECO:0007669"/>
    <property type="project" value="InterPro"/>
</dbReference>
<protein>
    <recommendedName>
        <fullName evidence="8">Phosphotransferase</fullName>
        <ecNumber evidence="8">2.7.1.-</ecNumber>
    </recommendedName>
</protein>
<dbReference type="Proteomes" id="UP000044602">
    <property type="component" value="Unassembled WGS sequence"/>
</dbReference>
<evidence type="ECO:0000256" key="3">
    <source>
        <dbReference type="ARBA" id="ARBA00022679"/>
    </source>
</evidence>
<evidence type="ECO:0000256" key="1">
    <source>
        <dbReference type="ARBA" id="ARBA00004888"/>
    </source>
</evidence>
<evidence type="ECO:0000256" key="2">
    <source>
        <dbReference type="ARBA" id="ARBA00009225"/>
    </source>
</evidence>
<dbReference type="EC" id="2.7.1.-" evidence="8"/>
<evidence type="ECO:0000256" key="7">
    <source>
        <dbReference type="ARBA" id="ARBA00023152"/>
    </source>
</evidence>
<dbReference type="GO" id="GO:0005739">
    <property type="term" value="C:mitochondrion"/>
    <property type="evidence" value="ECO:0007669"/>
    <property type="project" value="TreeGrafter"/>
</dbReference>
<evidence type="ECO:0000256" key="6">
    <source>
        <dbReference type="ARBA" id="ARBA00022840"/>
    </source>
</evidence>
<dbReference type="InterPro" id="IPR022672">
    <property type="entry name" value="Hexokinase_N"/>
</dbReference>